<accession>A0A1T4S870</accession>
<dbReference type="Pfam" id="PF10091">
    <property type="entry name" value="Glycoamylase"/>
    <property type="match status" value="1"/>
</dbReference>
<dbReference type="Gene3D" id="2.60.420.10">
    <property type="entry name" value="Maltose phosphorylase, domain 3"/>
    <property type="match status" value="1"/>
</dbReference>
<reference evidence="8" key="1">
    <citation type="submission" date="2017-02" db="EMBL/GenBank/DDBJ databases">
        <authorList>
            <person name="Varghese N."/>
            <person name="Submissions S."/>
        </authorList>
    </citation>
    <scope>NUCLEOTIDE SEQUENCE [LARGE SCALE GENOMIC DNA]</scope>
    <source>
        <strain evidence="8">DSM 16521</strain>
    </source>
</reference>
<dbReference type="Proteomes" id="UP000189933">
    <property type="component" value="Unassembled WGS sequence"/>
</dbReference>
<keyword evidence="2" id="KW-0808">Transferase</keyword>
<dbReference type="InterPro" id="IPR037820">
    <property type="entry name" value="GH94N_NdvB"/>
</dbReference>
<dbReference type="CDD" id="cd11753">
    <property type="entry name" value="GH94N_ChvB_NdvB_2_like"/>
    <property type="match status" value="1"/>
</dbReference>
<evidence type="ECO:0000256" key="2">
    <source>
        <dbReference type="ARBA" id="ARBA00022679"/>
    </source>
</evidence>
<keyword evidence="8" id="KW-1185">Reference proteome</keyword>
<dbReference type="InterPro" id="IPR037824">
    <property type="entry name" value="GH94N_2_NdvB"/>
</dbReference>
<organism evidence="7 8">
    <name type="scientific">Carboxydocella sporoproducens DSM 16521</name>
    <dbReference type="NCBI Taxonomy" id="1121270"/>
    <lineage>
        <taxon>Bacteria</taxon>
        <taxon>Bacillati</taxon>
        <taxon>Bacillota</taxon>
        <taxon>Clostridia</taxon>
        <taxon>Eubacteriales</taxon>
        <taxon>Clostridiales Family XVI. Incertae Sedis</taxon>
        <taxon>Carboxydocella</taxon>
    </lineage>
</organism>
<dbReference type="SMART" id="SM01068">
    <property type="entry name" value="CBM_X"/>
    <property type="match status" value="2"/>
</dbReference>
<keyword evidence="3" id="KW-0472">Membrane</keyword>
<dbReference type="SUPFAM" id="SSF48208">
    <property type="entry name" value="Six-hairpin glycosidases"/>
    <property type="match status" value="1"/>
</dbReference>
<evidence type="ECO:0000313" key="8">
    <source>
        <dbReference type="Proteomes" id="UP000189933"/>
    </source>
</evidence>
<dbReference type="InterPro" id="IPR033432">
    <property type="entry name" value="GH94_catalytic"/>
</dbReference>
<feature type="transmembrane region" description="Helical" evidence="3">
    <location>
        <begin position="935"/>
        <end position="955"/>
    </location>
</feature>
<dbReference type="EMBL" id="FUXM01000046">
    <property type="protein sequence ID" value="SKA24439.1"/>
    <property type="molecule type" value="Genomic_DNA"/>
</dbReference>
<feature type="transmembrane region" description="Helical" evidence="3">
    <location>
        <begin position="419"/>
        <end position="446"/>
    </location>
</feature>
<evidence type="ECO:0000259" key="4">
    <source>
        <dbReference type="Pfam" id="PF06165"/>
    </source>
</evidence>
<dbReference type="Gene3D" id="1.50.10.10">
    <property type="match status" value="1"/>
</dbReference>
<evidence type="ECO:0000259" key="6">
    <source>
        <dbReference type="Pfam" id="PF17167"/>
    </source>
</evidence>
<evidence type="ECO:0000259" key="5">
    <source>
        <dbReference type="Pfam" id="PF10091"/>
    </source>
</evidence>
<feature type="domain" description="Glycosyl hydrolase 94 catalytic" evidence="6">
    <location>
        <begin position="2266"/>
        <end position="2690"/>
    </location>
</feature>
<dbReference type="InterPro" id="IPR011013">
    <property type="entry name" value="Gal_mutarotase_sf_dom"/>
</dbReference>
<dbReference type="PANTHER" id="PTHR37469:SF2">
    <property type="entry name" value="CELLOBIONIC ACID PHOSPHORYLASE"/>
    <property type="match status" value="1"/>
</dbReference>
<feature type="transmembrane region" description="Helical" evidence="3">
    <location>
        <begin position="387"/>
        <end position="407"/>
    </location>
</feature>
<feature type="transmembrane region" description="Helical" evidence="3">
    <location>
        <begin position="911"/>
        <end position="929"/>
    </location>
</feature>
<keyword evidence="3" id="KW-1133">Transmembrane helix</keyword>
<dbReference type="InterPro" id="IPR019282">
    <property type="entry name" value="Glycoamylase-like_cons_dom"/>
</dbReference>
<dbReference type="OrthoDB" id="9769991at2"/>
<keyword evidence="3" id="KW-0812">Transmembrane</keyword>
<dbReference type="Gene3D" id="1.50.10.140">
    <property type="match status" value="1"/>
</dbReference>
<dbReference type="InterPro" id="IPR010383">
    <property type="entry name" value="Glyco_hydrolase_94_b-supersand"/>
</dbReference>
<protein>
    <submittedName>
        <fullName evidence="7">Cellobiose phosphorylase</fullName>
    </submittedName>
</protein>
<dbReference type="SUPFAM" id="SSF74650">
    <property type="entry name" value="Galactose mutarotase-like"/>
    <property type="match status" value="2"/>
</dbReference>
<dbReference type="Pfam" id="PF06165">
    <property type="entry name" value="GH94_b-supersand"/>
    <property type="match status" value="2"/>
</dbReference>
<sequence>MNGERNLLSPREIEQHALELAQQHILGKKMRFPRALLAGVKRHYQTILEVYQILDRELDREQPLPPTAEWLLDNFYLLEEQVKDIQHTLTRKPHLRLPLLENKEMAGLPRVYGLARELVEHTDGNLDEGKILSFIGAYQQRQVLAMTELWALAVMLRIALLERISQLCQELKVCHRQRQRAWQVATQLQAGELRRLVREQREAGGLEPAFLELLVQQLRRQGGKAAPLLAELEQELAASQLSLEELIREEHGRQAARQVAMGAAITSLRSVAALDWNEIIEALSQVEAMLRQDPSGHYSWMDFASRDYYRHEIEKLARYYQLPERLVAEQVLTLARAAAEQGKGEAARHAGYYLLGEGRGELEDKLGGRPRGLGGLRSWLRQHPYRVYFGSLVFLTLAVIGLLMGYVSRAQGGWSWRLLALLPLVALPASEIALILVNFCVSRLYAPRPLPRLELREGIEPENSTMVIIPTLLPKASKVQELVEKLEVHYLANREENLYFALVGDFKDGPEPEAADDAEIVAAALAGIAELNQRYAQERPRFFYFHRKRRYNPAQGQWLGWERKRGAIIELNDLLLGARDTSFTVISCAREQLPRVKYIITLDADTSLPLGTARQLIGTMAHPLNQPVVDREQGLVVRGHGILQPRIGVQLESANRTWFSRIFAGQGGIDPYTTAVSDVYQDLFGEGIFTGKGIYELETFQTLLKEAIPENAVLSHDLLEGSYLRAGLVTDIELLDGYPARYLAYSLRQHRWVRGDWQLLPWLKSRVKDRQGQWRPNPLSPLSKWKICDNLRRSLVSPALVLLVVLGTGLLPGSSLVWLGLGLGTVALPTLLYLLSEGVQGRTVLTGVRASVYQSLLQFLFLPYQGYLMLDAIIRTLVRVLVTGKNLLEWIPAAELETLLKNDLATYYRKLFMAPLAGVLVAVLAWGRGESPATTGLGLLVGLTWLLAPAVAWWVSRDYMRAPERLTAAEEAELRRLARQTWAYFEDMVIAQDHYLPPDNYQVDPPKGVAHRTSPTNIGLLLVSTLAARDLGFLGTGQMLERIQATLATVEKLEKWEGHLYNWYDTLTLRVLRPRYVSTVDSGNFVGYLLVLAEGIREYLKRPGLEPVLLRGLLDTIALYNEEAGNAGAITTGELESLLASAESSQAEWLVLLEQLEEQLQGRTSSYWGQKVLAMVQALRAEMACNQEELRSRGEDLLQRIQNLVENTRFAPLYDSRRKLFSIGYHVDEGQLTKSYYDLLASEARLASYLAIARGEVEARHWFRLGRKLTRVERDKGLVSWAGTMFEYLMPLLVMRTYENTLLDATYSFAVRVQQKYGQERGVPWGISEAAYYAFDLALNYQYKAFGVPDLGLKRGLAQELVVAPYATILALPLVPRAALTNLRRLREEGLAGIYGFYEAIDYTLGQKAVVKNYMAHHLGMSLLALTNFFTGNSMQQRFHANPAVKAAEILLQERIPLKVSIIKEQREAFRPRQRKFQDEPEVVRKYGVPEREMPRVHLLSNGSYSLLLTDGGAGYSKWQDLALTRWQENWPGFCSGFYIYIQNLNANNVWSATFEPYRVEPEYYQVIFAPDKAEYLRKDGNIETHTRITVSPEDNAEIRTVTLTNHSQYERVVEVTSYLEVVLAPPEADAAHPAFSKLFVTTEFVPGYDCLLAVRRPRSQGQKPLYALHSISVKGEVAGDLQYETDRAKFIGRNRNLDYPLALEVDQPLSNSSGAVLDPIFSLRRRVRLKPGQSAQVAFVLAVAETREEALRLADKYRDEKAIARAFELAWNRSRLEADYLDLPAREVETYLKLIPALLFPGPARRQYAEVIAGNRKGQPDLWPFGISGDLPIVLVRIADQEEVELVQRLLRAHDFWRRKGLAVDLVLLVEEEEGYTRPLQDRIRELILVSPARELFQRKGGVYLLVERQLTEADRTLLFTVARLCFTAATSWEELAANPRYRPALPELVPEAAEEEEETVPLEPGSLLFYNGLGGFSPDGREYVIWLKEGQTTPAPWLNVLANPGFGCNITEAGAGYTWAENSRENKLTPWSNDPVSDPPGEVIYLRDESNGRYWSLTPQPIREKRDYLIRHGQGYTVFQQQGHGLGQELTVFVAGQDPVKLCLVKLHNYSSRPRRLTLTYYLRPVMGVDSKSTAPYLVSRSYGEKGILLFTNTYNHDFPGRLLFVDCSESRRSWTADGLEFIGANGTLEFPAAMKRTGLSGRVGAGLVPAGVMQTTLELAPGETREVVFLLGQARSEAEVETLCARYSRVEEARAELARVKAFWQERLGALLVKTPDQALDLLLNGWLLYQVIACRLWSRAAFYQSGGAYGFRDQLQDVMAVAYTWPELTRKQIMLHAAHQFLEGDVQHWWHPGAEKGIRTRYSDDLLWLPYVTADYIRVTGDWSILAEEAGYLEDEPLAAGEDERYSIPRQSQHRESLYQHCLRAIDHALKFGPHGLPLMGCGDWNDGMNKVGHRGQGESVWLAWFLCTVLERFIPICRAQGDLERAEKFADLRQQLAEAIEKHAWDGSWYRRAYFDDGTPLGSAENSECKIDAIAQSWSVISGLGRPRRAEEAMRAVENYLVDREAGIIKLLTPPFGDGELEPGYIKGYVPGVRENGGQYTHAAVWTALAFALLGQGDKAGELLSLLNPINHARTSIEAMRYKVEPYVLAADVYAVAPNTGRGGWTWYTGAAGWFYRVAIEHILGLKKEGNRLRFNPCIPRDWAEYQVQYRFGSTLYLIQVRNPERMNRGVKRVVVDGREKQDGAVELVDDGEQHRVEVIIG</sequence>
<dbReference type="InterPro" id="IPR052047">
    <property type="entry name" value="GH94_Enzymes"/>
</dbReference>
<feature type="domain" description="Glycosyl hydrolase 94 supersandwich" evidence="4">
    <location>
        <begin position="1983"/>
        <end position="2252"/>
    </location>
</feature>
<feature type="transmembrane region" description="Helical" evidence="3">
    <location>
        <begin position="794"/>
        <end position="811"/>
    </location>
</feature>
<feature type="domain" description="Glycosyl hydrolase 94 supersandwich" evidence="4">
    <location>
        <begin position="1483"/>
        <end position="1760"/>
    </location>
</feature>
<evidence type="ECO:0000256" key="1">
    <source>
        <dbReference type="ARBA" id="ARBA00022676"/>
    </source>
</evidence>
<dbReference type="GO" id="GO:0016757">
    <property type="term" value="F:glycosyltransferase activity"/>
    <property type="evidence" value="ECO:0007669"/>
    <property type="project" value="UniProtKB-KW"/>
</dbReference>
<dbReference type="CDD" id="cd11756">
    <property type="entry name" value="GH94N_ChvB_NdvB_1_like"/>
    <property type="match status" value="1"/>
</dbReference>
<feature type="domain" description="Glycoamylase-like" evidence="5">
    <location>
        <begin position="1236"/>
        <end position="1442"/>
    </location>
</feature>
<dbReference type="GO" id="GO:0030246">
    <property type="term" value="F:carbohydrate binding"/>
    <property type="evidence" value="ECO:0007669"/>
    <property type="project" value="InterPro"/>
</dbReference>
<dbReference type="Pfam" id="PF17167">
    <property type="entry name" value="Glyco_hydro_94"/>
    <property type="match status" value="1"/>
</dbReference>
<keyword evidence="1" id="KW-0328">Glycosyltransferase</keyword>
<feature type="transmembrane region" description="Helical" evidence="3">
    <location>
        <begin position="817"/>
        <end position="835"/>
    </location>
</feature>
<evidence type="ECO:0000313" key="7">
    <source>
        <dbReference type="EMBL" id="SKA24439.1"/>
    </source>
</evidence>
<dbReference type="InterPro" id="IPR012341">
    <property type="entry name" value="6hp_glycosidase-like_sf"/>
</dbReference>
<evidence type="ECO:0000256" key="3">
    <source>
        <dbReference type="SAM" id="Phobius"/>
    </source>
</evidence>
<dbReference type="Gene3D" id="2.70.98.40">
    <property type="entry name" value="Glycoside hydrolase, family 65, N-terminal domain"/>
    <property type="match status" value="2"/>
</dbReference>
<dbReference type="InterPro" id="IPR037018">
    <property type="entry name" value="GH65_N"/>
</dbReference>
<name>A0A1T4S870_9FIRM</name>
<gene>
    <name evidence="7" type="ORF">SAMN02745885_02504</name>
</gene>
<dbReference type="PANTHER" id="PTHR37469">
    <property type="entry name" value="CELLOBIONIC ACID PHOSPHORYLASE-RELATED"/>
    <property type="match status" value="1"/>
</dbReference>
<dbReference type="RefSeq" id="WP_107758338.1">
    <property type="nucleotide sequence ID" value="NZ_FUXM01000046.1"/>
</dbReference>
<dbReference type="GO" id="GO:0005975">
    <property type="term" value="P:carbohydrate metabolic process"/>
    <property type="evidence" value="ECO:0007669"/>
    <property type="project" value="InterPro"/>
</dbReference>
<dbReference type="InterPro" id="IPR008928">
    <property type="entry name" value="6-hairpin_glycosidase_sf"/>
</dbReference>
<proteinExistence type="predicted"/>